<sequence length="145" mass="15262">MAKQQLHTLRPAKGATAGKKRIGRGLGSKGTYSGRGVKGQKARSGSSGHKLRGLRQSMLATPKARGFKSKRPSLPVVNLSHIQANYLDGESVTPKTLVKKGLIPHGSMGVKILGGGSLSKKVSVKFCRCSKQAREKIESAGGSVE</sequence>
<evidence type="ECO:0000256" key="6">
    <source>
        <dbReference type="SAM" id="MobiDB-lite"/>
    </source>
</evidence>
<keyword evidence="4" id="KW-0694">RNA-binding</keyword>
<dbReference type="AlphaFoldDB" id="A0A0G1Y1N8"/>
<dbReference type="InterPro" id="IPR001196">
    <property type="entry name" value="Ribosomal_uL15_CS"/>
</dbReference>
<comment type="subunit">
    <text evidence="4">Part of the 50S ribosomal subunit.</text>
</comment>
<proteinExistence type="inferred from homology"/>
<protein>
    <recommendedName>
        <fullName evidence="4">Large ribosomal subunit protein uL15</fullName>
    </recommendedName>
</protein>
<dbReference type="PATRIC" id="fig|1618986.3.peg.24"/>
<reference evidence="8 9" key="1">
    <citation type="journal article" date="2015" name="Nature">
        <title>rRNA introns, odd ribosomes, and small enigmatic genomes across a large radiation of phyla.</title>
        <authorList>
            <person name="Brown C.T."/>
            <person name="Hug L.A."/>
            <person name="Thomas B.C."/>
            <person name="Sharon I."/>
            <person name="Castelle C.J."/>
            <person name="Singh A."/>
            <person name="Wilkins M.J."/>
            <person name="Williams K.H."/>
            <person name="Banfield J.F."/>
        </authorList>
    </citation>
    <scope>NUCLEOTIDE SEQUENCE [LARGE SCALE GENOMIC DNA]</scope>
</reference>
<evidence type="ECO:0000313" key="9">
    <source>
        <dbReference type="Proteomes" id="UP000033865"/>
    </source>
</evidence>
<feature type="region of interest" description="Disordered" evidence="6">
    <location>
        <begin position="1"/>
        <end position="54"/>
    </location>
</feature>
<dbReference type="InterPro" id="IPR036227">
    <property type="entry name" value="Ribosomal_uL15/eL18_sf"/>
</dbReference>
<dbReference type="EMBL" id="LCRN01000001">
    <property type="protein sequence ID" value="KKW37116.1"/>
    <property type="molecule type" value="Genomic_DNA"/>
</dbReference>
<keyword evidence="2 4" id="KW-0689">Ribosomal protein</keyword>
<evidence type="ECO:0000313" key="8">
    <source>
        <dbReference type="EMBL" id="KKW37116.1"/>
    </source>
</evidence>
<comment type="caution">
    <text evidence="8">The sequence shown here is derived from an EMBL/GenBank/DDBJ whole genome shotgun (WGS) entry which is preliminary data.</text>
</comment>
<evidence type="ECO:0000256" key="1">
    <source>
        <dbReference type="ARBA" id="ARBA00007320"/>
    </source>
</evidence>
<dbReference type="InterPro" id="IPR021131">
    <property type="entry name" value="Ribosomal_uL15/eL18"/>
</dbReference>
<gene>
    <name evidence="4" type="primary">rplO</name>
    <name evidence="8" type="ORF">UY82_C0001G0021</name>
</gene>
<keyword evidence="4" id="KW-0699">rRNA-binding</keyword>
<evidence type="ECO:0000256" key="4">
    <source>
        <dbReference type="HAMAP-Rule" id="MF_01341"/>
    </source>
</evidence>
<dbReference type="Gene3D" id="3.100.10.10">
    <property type="match status" value="1"/>
</dbReference>
<comment type="function">
    <text evidence="4">Binds to the 23S rRNA.</text>
</comment>
<dbReference type="PANTHER" id="PTHR12934:SF11">
    <property type="entry name" value="LARGE RIBOSOMAL SUBUNIT PROTEIN UL15M"/>
    <property type="match status" value="1"/>
</dbReference>
<keyword evidence="3 4" id="KW-0687">Ribonucleoprotein</keyword>
<evidence type="ECO:0000259" key="7">
    <source>
        <dbReference type="Pfam" id="PF00828"/>
    </source>
</evidence>
<dbReference type="SUPFAM" id="SSF52080">
    <property type="entry name" value="Ribosomal proteins L15p and L18e"/>
    <property type="match status" value="1"/>
</dbReference>
<dbReference type="InterPro" id="IPR005749">
    <property type="entry name" value="Ribosomal_uL15_bac-type"/>
</dbReference>
<dbReference type="GO" id="GO:0003735">
    <property type="term" value="F:structural constituent of ribosome"/>
    <property type="evidence" value="ECO:0007669"/>
    <property type="project" value="InterPro"/>
</dbReference>
<dbReference type="InterPro" id="IPR030878">
    <property type="entry name" value="Ribosomal_uL15"/>
</dbReference>
<evidence type="ECO:0000256" key="2">
    <source>
        <dbReference type="ARBA" id="ARBA00022980"/>
    </source>
</evidence>
<organism evidence="8 9">
    <name type="scientific">Candidatus Uhrbacteria bacterium GW2011_GWC2_53_7</name>
    <dbReference type="NCBI Taxonomy" id="1618986"/>
    <lineage>
        <taxon>Bacteria</taxon>
        <taxon>Candidatus Uhriibacteriota</taxon>
    </lineage>
</organism>
<dbReference type="PANTHER" id="PTHR12934">
    <property type="entry name" value="50S RIBOSOMAL PROTEIN L15"/>
    <property type="match status" value="1"/>
</dbReference>
<dbReference type="GO" id="GO:0006412">
    <property type="term" value="P:translation"/>
    <property type="evidence" value="ECO:0007669"/>
    <property type="project" value="UniProtKB-UniRule"/>
</dbReference>
<dbReference type="GO" id="GO:0022625">
    <property type="term" value="C:cytosolic large ribosomal subunit"/>
    <property type="evidence" value="ECO:0007669"/>
    <property type="project" value="TreeGrafter"/>
</dbReference>
<dbReference type="Proteomes" id="UP000033865">
    <property type="component" value="Unassembled WGS sequence"/>
</dbReference>
<evidence type="ECO:0000256" key="5">
    <source>
        <dbReference type="RuleBase" id="RU003888"/>
    </source>
</evidence>
<dbReference type="Pfam" id="PF00828">
    <property type="entry name" value="Ribosomal_L27A"/>
    <property type="match status" value="1"/>
</dbReference>
<comment type="similarity">
    <text evidence="1 4 5">Belongs to the universal ribosomal protein uL15 family.</text>
</comment>
<dbReference type="GO" id="GO:0019843">
    <property type="term" value="F:rRNA binding"/>
    <property type="evidence" value="ECO:0007669"/>
    <property type="project" value="UniProtKB-UniRule"/>
</dbReference>
<name>A0A0G1Y1N8_9BACT</name>
<dbReference type="PROSITE" id="PS00475">
    <property type="entry name" value="RIBOSOMAL_L15"/>
    <property type="match status" value="1"/>
</dbReference>
<dbReference type="HAMAP" id="MF_01341">
    <property type="entry name" value="Ribosomal_uL15"/>
    <property type="match status" value="1"/>
</dbReference>
<accession>A0A0G1Y1N8</accession>
<feature type="domain" description="Large ribosomal subunit protein uL15/eL18" evidence="7">
    <location>
        <begin position="76"/>
        <end position="145"/>
    </location>
</feature>
<evidence type="ECO:0000256" key="3">
    <source>
        <dbReference type="ARBA" id="ARBA00023274"/>
    </source>
</evidence>
<dbReference type="NCBIfam" id="TIGR01071">
    <property type="entry name" value="rplO_bact"/>
    <property type="match status" value="1"/>
</dbReference>